<feature type="region of interest" description="Disordered" evidence="1">
    <location>
        <begin position="296"/>
        <end position="317"/>
    </location>
</feature>
<keyword evidence="3" id="KW-1185">Reference proteome</keyword>
<protein>
    <submittedName>
        <fullName evidence="2">Uncharacterized protein</fullName>
    </submittedName>
</protein>
<evidence type="ECO:0000313" key="2">
    <source>
        <dbReference type="EMBL" id="PWN46268.1"/>
    </source>
</evidence>
<dbReference type="InParanoid" id="A0A316WBE3"/>
<dbReference type="EMBL" id="KZ819351">
    <property type="protein sequence ID" value="PWN46268.1"/>
    <property type="molecule type" value="Genomic_DNA"/>
</dbReference>
<evidence type="ECO:0000313" key="3">
    <source>
        <dbReference type="Proteomes" id="UP000245783"/>
    </source>
</evidence>
<dbReference type="RefSeq" id="XP_025373428.1">
    <property type="nucleotide sequence ID" value="XM_025511165.1"/>
</dbReference>
<dbReference type="GeneID" id="37033035"/>
<feature type="compositionally biased region" description="Basic and acidic residues" evidence="1">
    <location>
        <begin position="559"/>
        <end position="570"/>
    </location>
</feature>
<evidence type="ECO:0000256" key="1">
    <source>
        <dbReference type="SAM" id="MobiDB-lite"/>
    </source>
</evidence>
<feature type="region of interest" description="Disordered" evidence="1">
    <location>
        <begin position="382"/>
        <end position="448"/>
    </location>
</feature>
<feature type="region of interest" description="Disordered" evidence="1">
    <location>
        <begin position="214"/>
        <end position="279"/>
    </location>
</feature>
<sequence>MPCACQEMSGAGPTHDLYSSCLPILSEGSRLISFMPRPCFVSCVSNIPPQYIARLFLVTYRSKIPSLSDLRVSSLTRSSTLPKRIPVHALAHSPSMMLASSQQQTSGSNKRGFLGGLRLKSSRRTRSDAIPPSVGNATARSGTSRDEQHSRGFDHAAGFDHSFDKRSSDAPTFSSTSSRQTLTELNAAASSSAHAQEAARAGLYDTRPHPTAASIARMPHSASRPTMSRTLASDSAVPSTRGLADSGFHESKKVDAAKGLQDSKDLKTPKPPRGTLNSAQKLAYLDWRLENIRVEQDKQDTSTSSRRAGGAGETSTKAHIAAAAIEQTEYLDDAPATETSFPPGVSIASQQRSRRASANLLDGIPMSIDPQRKPTIRIQGRPSTAEVLGSTTAKAPGQFSRLPSSQTQPSMAGGQVPGLTRSRSQRETPLATPSSFSGTPGGVKRSGSVLGRLNIFGKARTPADPSMNSLSLATSPNSEFSNGGGFFGQQNKFLHGGASVSRHGSTEEGQEVLADGVSPKAEHFPTHGGYIAEDQSRRMQREAPPRPVSRAGRPVSRSGHRESAKGDVGRWTKIAVVAMGGFAPQYASDDDDE</sequence>
<gene>
    <name evidence="2" type="ORF">IE81DRAFT_2352</name>
</gene>
<dbReference type="Proteomes" id="UP000245783">
    <property type="component" value="Unassembled WGS sequence"/>
</dbReference>
<feature type="compositionally biased region" description="Polar residues" evidence="1">
    <location>
        <begin position="100"/>
        <end position="109"/>
    </location>
</feature>
<feature type="compositionally biased region" description="Basic and acidic residues" evidence="1">
    <location>
        <begin position="247"/>
        <end position="268"/>
    </location>
</feature>
<organism evidence="2 3">
    <name type="scientific">Ceraceosorus guamensis</name>
    <dbReference type="NCBI Taxonomy" id="1522189"/>
    <lineage>
        <taxon>Eukaryota</taxon>
        <taxon>Fungi</taxon>
        <taxon>Dikarya</taxon>
        <taxon>Basidiomycota</taxon>
        <taxon>Ustilaginomycotina</taxon>
        <taxon>Exobasidiomycetes</taxon>
        <taxon>Ceraceosorales</taxon>
        <taxon>Ceraceosoraceae</taxon>
        <taxon>Ceraceosorus</taxon>
    </lineage>
</organism>
<accession>A0A316WBE3</accession>
<name>A0A316WBE3_9BASI</name>
<dbReference type="OrthoDB" id="10321520at2759"/>
<feature type="compositionally biased region" description="Basic and acidic residues" evidence="1">
    <location>
        <begin position="534"/>
        <end position="544"/>
    </location>
</feature>
<feature type="compositionally biased region" description="Polar residues" evidence="1">
    <location>
        <begin position="401"/>
        <end position="410"/>
    </location>
</feature>
<feature type="compositionally biased region" description="Polar residues" evidence="1">
    <location>
        <begin position="223"/>
        <end position="238"/>
    </location>
</feature>
<feature type="region of interest" description="Disordered" evidence="1">
    <location>
        <begin position="519"/>
        <end position="570"/>
    </location>
</feature>
<reference evidence="2 3" key="1">
    <citation type="journal article" date="2018" name="Mol. Biol. Evol.">
        <title>Broad Genomic Sampling Reveals a Smut Pathogenic Ancestry of the Fungal Clade Ustilaginomycotina.</title>
        <authorList>
            <person name="Kijpornyongpan T."/>
            <person name="Mondo S.J."/>
            <person name="Barry K."/>
            <person name="Sandor L."/>
            <person name="Lee J."/>
            <person name="Lipzen A."/>
            <person name="Pangilinan J."/>
            <person name="LaButti K."/>
            <person name="Hainaut M."/>
            <person name="Henrissat B."/>
            <person name="Grigoriev I.V."/>
            <person name="Spatafora J.W."/>
            <person name="Aime M.C."/>
        </authorList>
    </citation>
    <scope>NUCLEOTIDE SEQUENCE [LARGE SCALE GENOMIC DNA]</scope>
    <source>
        <strain evidence="2 3">MCA 4658</strain>
    </source>
</reference>
<proteinExistence type="predicted"/>
<feature type="region of interest" description="Disordered" evidence="1">
    <location>
        <begin position="335"/>
        <end position="354"/>
    </location>
</feature>
<dbReference type="AlphaFoldDB" id="A0A316WBE3"/>
<feature type="region of interest" description="Disordered" evidence="1">
    <location>
        <begin position="100"/>
        <end position="179"/>
    </location>
</feature>
<feature type="compositionally biased region" description="Basic and acidic residues" evidence="1">
    <location>
        <begin position="143"/>
        <end position="168"/>
    </location>
</feature>
<feature type="compositionally biased region" description="Low complexity" evidence="1">
    <location>
        <begin position="169"/>
        <end position="178"/>
    </location>
</feature>